<organism evidence="1 2">
    <name type="scientific">Panagrolaimus sp. ES5</name>
    <dbReference type="NCBI Taxonomy" id="591445"/>
    <lineage>
        <taxon>Eukaryota</taxon>
        <taxon>Metazoa</taxon>
        <taxon>Ecdysozoa</taxon>
        <taxon>Nematoda</taxon>
        <taxon>Chromadorea</taxon>
        <taxon>Rhabditida</taxon>
        <taxon>Tylenchina</taxon>
        <taxon>Panagrolaimomorpha</taxon>
        <taxon>Panagrolaimoidea</taxon>
        <taxon>Panagrolaimidae</taxon>
        <taxon>Panagrolaimus</taxon>
    </lineage>
</organism>
<dbReference type="Proteomes" id="UP000887579">
    <property type="component" value="Unplaced"/>
</dbReference>
<accession>A0AC34FPU3</accession>
<reference evidence="2" key="1">
    <citation type="submission" date="2022-11" db="UniProtKB">
        <authorList>
            <consortium name="WormBaseParasite"/>
        </authorList>
    </citation>
    <scope>IDENTIFICATION</scope>
</reference>
<sequence length="320" mass="34503">MLCSTPDSLIESGSDSASFIGSSKKDHPRAQLNASGSEFGSLTSIQITQDDDLDSGVGGGAAGGRQHPPPVVINDSEISLNDSSNFEIRRLPARSTKDLTLEGCEEASPNMLSTHPLPPASYASSRSMSNLHRSNASPQRTRRKWDAPEYNNASSSPNNGHVYQQPIQNPQVNMITSHNNNNANSGLSTSISLQGLRSHANYDSPLSGPKNSFAPVPQRIVPGTFTNSPTSKPHYPGQNTSSSSAAMGYYEDNFDRANASRNSLTKKFMNLSSGPSSLATTPNNEPPKTVWTPQKYENNRRPSNLFNNFSSAPSQGIHRR</sequence>
<protein>
    <submittedName>
        <fullName evidence="2">Uncharacterized protein</fullName>
    </submittedName>
</protein>
<evidence type="ECO:0000313" key="2">
    <source>
        <dbReference type="WBParaSite" id="ES5_v2.g19348.t1"/>
    </source>
</evidence>
<name>A0AC34FPU3_9BILA</name>
<proteinExistence type="predicted"/>
<dbReference type="WBParaSite" id="ES5_v2.g19348.t1">
    <property type="protein sequence ID" value="ES5_v2.g19348.t1"/>
    <property type="gene ID" value="ES5_v2.g19348"/>
</dbReference>
<evidence type="ECO:0000313" key="1">
    <source>
        <dbReference type="Proteomes" id="UP000887579"/>
    </source>
</evidence>